<evidence type="ECO:0000313" key="1">
    <source>
        <dbReference type="EMBL" id="MBB6334427.1"/>
    </source>
</evidence>
<comment type="caution">
    <text evidence="1">The sequence shown here is derived from an EMBL/GenBank/DDBJ whole genome shotgun (WGS) entry which is preliminary data.</text>
</comment>
<proteinExistence type="predicted"/>
<dbReference type="InterPro" id="IPR019660">
    <property type="entry name" value="Put_sensory_transdc_reg_YbjN"/>
</dbReference>
<dbReference type="RefSeq" id="WP_184452346.1">
    <property type="nucleotide sequence ID" value="NZ_JACHMK010000001.1"/>
</dbReference>
<sequence length="187" mass="20289">MPEWKSWTFESDEDAVFAVPSPASSASSGHEPAPSVRMAPDAAAEKWGTEVAPVTVERIEAVMAGDGLPHASGEFIVLTEIEGLRIQAHREPADAPWLQVECRLDLPETARELPSERLNAIANAWNLDHLQPTVFPVEAESGSALVLATRFFVAEGLSDRQIHAMIRRGISVALQAKTELPALFEGE</sequence>
<dbReference type="AlphaFoldDB" id="A0A923E453"/>
<dbReference type="Pfam" id="PF10722">
    <property type="entry name" value="YbjN"/>
    <property type="match status" value="1"/>
</dbReference>
<organism evidence="1 2">
    <name type="scientific">Schaalia hyovaginalis</name>
    <dbReference type="NCBI Taxonomy" id="29316"/>
    <lineage>
        <taxon>Bacteria</taxon>
        <taxon>Bacillati</taxon>
        <taxon>Actinomycetota</taxon>
        <taxon>Actinomycetes</taxon>
        <taxon>Actinomycetales</taxon>
        <taxon>Actinomycetaceae</taxon>
        <taxon>Schaalia</taxon>
    </lineage>
</organism>
<evidence type="ECO:0000313" key="2">
    <source>
        <dbReference type="Proteomes" id="UP000617426"/>
    </source>
</evidence>
<keyword evidence="2" id="KW-1185">Reference proteome</keyword>
<protein>
    <recommendedName>
        <fullName evidence="3">YbjN domain-containing protein</fullName>
    </recommendedName>
</protein>
<accession>A0A923E453</accession>
<name>A0A923E453_9ACTO</name>
<gene>
    <name evidence="1" type="ORF">HD592_000992</name>
</gene>
<reference evidence="1" key="1">
    <citation type="submission" date="2020-08" db="EMBL/GenBank/DDBJ databases">
        <title>Sequencing the genomes of 1000 actinobacteria strains.</title>
        <authorList>
            <person name="Klenk H.-P."/>
        </authorList>
    </citation>
    <scope>NUCLEOTIDE SEQUENCE</scope>
    <source>
        <strain evidence="1">DSM 10695</strain>
    </source>
</reference>
<dbReference type="EMBL" id="JACHMK010000001">
    <property type="protein sequence ID" value="MBB6334427.1"/>
    <property type="molecule type" value="Genomic_DNA"/>
</dbReference>
<evidence type="ECO:0008006" key="3">
    <source>
        <dbReference type="Google" id="ProtNLM"/>
    </source>
</evidence>
<dbReference type="Proteomes" id="UP000617426">
    <property type="component" value="Unassembled WGS sequence"/>
</dbReference>